<protein>
    <recommendedName>
        <fullName evidence="4">Peptidase inhibitor family I36</fullName>
    </recommendedName>
</protein>
<dbReference type="AlphaFoldDB" id="A0A561BX03"/>
<evidence type="ECO:0000313" key="2">
    <source>
        <dbReference type="EMBL" id="TWD83409.1"/>
    </source>
</evidence>
<comment type="caution">
    <text evidence="2">The sequence shown here is derived from an EMBL/GenBank/DDBJ whole genome shotgun (WGS) entry which is preliminary data.</text>
</comment>
<proteinExistence type="predicted"/>
<dbReference type="OrthoDB" id="4310827at2"/>
<reference evidence="2 3" key="1">
    <citation type="submission" date="2019-06" db="EMBL/GenBank/DDBJ databases">
        <title>Sequencing the genomes of 1000 actinobacteria strains.</title>
        <authorList>
            <person name="Klenk H.-P."/>
        </authorList>
    </citation>
    <scope>NUCLEOTIDE SEQUENCE [LARGE SCALE GENOMIC DNA]</scope>
    <source>
        <strain evidence="2 3">DSM 24683</strain>
    </source>
</reference>
<feature type="chain" id="PRO_5022094694" description="Peptidase inhibitor family I36" evidence="1">
    <location>
        <begin position="30"/>
        <end position="143"/>
    </location>
</feature>
<sequence length="143" mass="15465">MLKRRLATSVVTLGIAVAGLVTVTPAANAATCNSGSGCIYSTNPDNSDSLMYQTAGNLRTAKTVGYYGGFVRNNGTRYPDADHLTVTTLHNGERWRICLHYGPVSFTEGTGATTAAHLQSEETVTGWTWRGECAAGEDRWRRY</sequence>
<dbReference type="Proteomes" id="UP000318380">
    <property type="component" value="Unassembled WGS sequence"/>
</dbReference>
<keyword evidence="3" id="KW-1185">Reference proteome</keyword>
<name>A0A561BX03_9ACTN</name>
<evidence type="ECO:0000256" key="1">
    <source>
        <dbReference type="SAM" id="SignalP"/>
    </source>
</evidence>
<accession>A0A561BX03</accession>
<organism evidence="2 3">
    <name type="scientific">Kribbella amoyensis</name>
    <dbReference type="NCBI Taxonomy" id="996641"/>
    <lineage>
        <taxon>Bacteria</taxon>
        <taxon>Bacillati</taxon>
        <taxon>Actinomycetota</taxon>
        <taxon>Actinomycetes</taxon>
        <taxon>Propionibacteriales</taxon>
        <taxon>Kribbellaceae</taxon>
        <taxon>Kribbella</taxon>
    </lineage>
</organism>
<evidence type="ECO:0008006" key="4">
    <source>
        <dbReference type="Google" id="ProtNLM"/>
    </source>
</evidence>
<dbReference type="EMBL" id="VIVK01000001">
    <property type="protein sequence ID" value="TWD83409.1"/>
    <property type="molecule type" value="Genomic_DNA"/>
</dbReference>
<evidence type="ECO:0000313" key="3">
    <source>
        <dbReference type="Proteomes" id="UP000318380"/>
    </source>
</evidence>
<feature type="signal peptide" evidence="1">
    <location>
        <begin position="1"/>
        <end position="29"/>
    </location>
</feature>
<dbReference type="RefSeq" id="WP_145809924.1">
    <property type="nucleotide sequence ID" value="NZ_VIVK01000001.1"/>
</dbReference>
<keyword evidence="1" id="KW-0732">Signal</keyword>
<gene>
    <name evidence="2" type="ORF">FB561_4571</name>
</gene>